<sequence length="176" mass="19694">MSSFLRWYNGRLAAKPLLTSSVTTAILFATGDVTAQQAVEKRGLKAHDFTRTGRMFLYGGAVFGPVATTWFGVLARNVVVKNRRVETLARVACDQLLFAPVMIGVFLGSMAKMEGVSAQERLEKTWWSALKTNWMIWPLVQIVNFSYVPLQHRVLFANIVSIGWNSYLSFVNSQGK</sequence>
<comment type="caution">
    <text evidence="7">The sequence shown here is derived from an EMBL/GenBank/DDBJ whole genome shotgun (WGS) entry which is preliminary data.</text>
</comment>
<name>A0A8K0SSQ8_9HYPO</name>
<dbReference type="OrthoDB" id="430207at2759"/>
<evidence type="ECO:0000313" key="8">
    <source>
        <dbReference type="Proteomes" id="UP000813444"/>
    </source>
</evidence>
<dbReference type="InterPro" id="IPR007248">
    <property type="entry name" value="Mpv17_PMP22"/>
</dbReference>
<proteinExistence type="inferred from homology"/>
<dbReference type="GO" id="GO:0016020">
    <property type="term" value="C:membrane"/>
    <property type="evidence" value="ECO:0007669"/>
    <property type="project" value="UniProtKB-SubCell"/>
</dbReference>
<comment type="caution">
    <text evidence="6">Lacks conserved residue(s) required for the propagation of feature annotation.</text>
</comment>
<keyword evidence="8" id="KW-1185">Reference proteome</keyword>
<dbReference type="PANTHER" id="PTHR11266:SF17">
    <property type="entry name" value="PROTEIN MPV17"/>
    <property type="match status" value="1"/>
</dbReference>
<accession>A0A8K0SSQ8</accession>
<dbReference type="Proteomes" id="UP000813444">
    <property type="component" value="Unassembled WGS sequence"/>
</dbReference>
<evidence type="ECO:0000256" key="3">
    <source>
        <dbReference type="ARBA" id="ARBA00022692"/>
    </source>
</evidence>
<comment type="similarity">
    <text evidence="2 6">Belongs to the peroxisomal membrane protein PXMP2/4 family.</text>
</comment>
<comment type="subcellular location">
    <subcellularLocation>
        <location evidence="1">Membrane</location>
        <topology evidence="1">Multi-pass membrane protein</topology>
    </subcellularLocation>
</comment>
<dbReference type="PANTHER" id="PTHR11266">
    <property type="entry name" value="PEROXISOMAL MEMBRANE PROTEIN 2, PXMP2 MPV17"/>
    <property type="match status" value="1"/>
</dbReference>
<dbReference type="GO" id="GO:0005739">
    <property type="term" value="C:mitochondrion"/>
    <property type="evidence" value="ECO:0007669"/>
    <property type="project" value="TreeGrafter"/>
</dbReference>
<dbReference type="EMBL" id="JAGPNK010000005">
    <property type="protein sequence ID" value="KAH7321311.1"/>
    <property type="molecule type" value="Genomic_DNA"/>
</dbReference>
<reference evidence="7" key="1">
    <citation type="journal article" date="2021" name="Nat. Commun.">
        <title>Genetic determinants of endophytism in the Arabidopsis root mycobiome.</title>
        <authorList>
            <person name="Mesny F."/>
            <person name="Miyauchi S."/>
            <person name="Thiergart T."/>
            <person name="Pickel B."/>
            <person name="Atanasova L."/>
            <person name="Karlsson M."/>
            <person name="Huettel B."/>
            <person name="Barry K.W."/>
            <person name="Haridas S."/>
            <person name="Chen C."/>
            <person name="Bauer D."/>
            <person name="Andreopoulos W."/>
            <person name="Pangilinan J."/>
            <person name="LaButti K."/>
            <person name="Riley R."/>
            <person name="Lipzen A."/>
            <person name="Clum A."/>
            <person name="Drula E."/>
            <person name="Henrissat B."/>
            <person name="Kohler A."/>
            <person name="Grigoriev I.V."/>
            <person name="Martin F.M."/>
            <person name="Hacquard S."/>
        </authorList>
    </citation>
    <scope>NUCLEOTIDE SEQUENCE</scope>
    <source>
        <strain evidence="7">MPI-CAGE-CH-0235</strain>
    </source>
</reference>
<keyword evidence="5 6" id="KW-0472">Membrane</keyword>
<keyword evidence="3 6" id="KW-0812">Transmembrane</keyword>
<evidence type="ECO:0000256" key="5">
    <source>
        <dbReference type="ARBA" id="ARBA00023136"/>
    </source>
</evidence>
<organism evidence="7 8">
    <name type="scientific">Stachybotrys elegans</name>
    <dbReference type="NCBI Taxonomy" id="80388"/>
    <lineage>
        <taxon>Eukaryota</taxon>
        <taxon>Fungi</taxon>
        <taxon>Dikarya</taxon>
        <taxon>Ascomycota</taxon>
        <taxon>Pezizomycotina</taxon>
        <taxon>Sordariomycetes</taxon>
        <taxon>Hypocreomycetidae</taxon>
        <taxon>Hypocreales</taxon>
        <taxon>Stachybotryaceae</taxon>
        <taxon>Stachybotrys</taxon>
    </lineage>
</organism>
<protein>
    <submittedName>
        <fullName evidence="7">Integral membrane protein, Mpv17/PMP22 family</fullName>
    </submittedName>
</protein>
<gene>
    <name evidence="7" type="ORF">B0I35DRAFT_477809</name>
</gene>
<evidence type="ECO:0000256" key="2">
    <source>
        <dbReference type="ARBA" id="ARBA00006824"/>
    </source>
</evidence>
<evidence type="ECO:0000256" key="1">
    <source>
        <dbReference type="ARBA" id="ARBA00004141"/>
    </source>
</evidence>
<dbReference type="Pfam" id="PF04117">
    <property type="entry name" value="Mpv17_PMP22"/>
    <property type="match status" value="1"/>
</dbReference>
<evidence type="ECO:0000256" key="4">
    <source>
        <dbReference type="ARBA" id="ARBA00022989"/>
    </source>
</evidence>
<keyword evidence="4 6" id="KW-1133">Transmembrane helix</keyword>
<feature type="transmembrane region" description="Helical" evidence="6">
    <location>
        <begin position="55"/>
        <end position="75"/>
    </location>
</feature>
<evidence type="ECO:0000256" key="6">
    <source>
        <dbReference type="RuleBase" id="RU363053"/>
    </source>
</evidence>
<evidence type="ECO:0000313" key="7">
    <source>
        <dbReference type="EMBL" id="KAH7321311.1"/>
    </source>
</evidence>
<dbReference type="AlphaFoldDB" id="A0A8K0SSQ8"/>